<dbReference type="InterPro" id="IPR006549">
    <property type="entry name" value="HAD-SF_hydro_IIIA"/>
</dbReference>
<feature type="compositionally biased region" description="Acidic residues" evidence="1">
    <location>
        <begin position="11"/>
        <end position="23"/>
    </location>
</feature>
<dbReference type="Proteomes" id="UP000239649">
    <property type="component" value="Unassembled WGS sequence"/>
</dbReference>
<feature type="region of interest" description="Disordered" evidence="1">
    <location>
        <begin position="370"/>
        <end position="400"/>
    </location>
</feature>
<protein>
    <submittedName>
        <fullName evidence="3">Bifunctional polynucleotide phosphatase kinase</fullName>
    </submittedName>
</protein>
<dbReference type="Gene3D" id="3.40.50.1000">
    <property type="entry name" value="HAD superfamily/HAD-like"/>
    <property type="match status" value="1"/>
</dbReference>
<dbReference type="PANTHER" id="PTHR12083">
    <property type="entry name" value="BIFUNCTIONAL POLYNUCLEOTIDE PHOSPHATASE/KINASE"/>
    <property type="match status" value="1"/>
</dbReference>
<dbReference type="SUPFAM" id="SSF47802">
    <property type="entry name" value="DNA polymerase beta, N-terminal domain-like"/>
    <property type="match status" value="1"/>
</dbReference>
<feature type="domain" description="Crossover junction endonuclease MUS81-like HHH" evidence="2">
    <location>
        <begin position="295"/>
        <end position="361"/>
    </location>
</feature>
<proteinExistence type="predicted"/>
<dbReference type="InterPro" id="IPR023214">
    <property type="entry name" value="HAD_sf"/>
</dbReference>
<dbReference type="InterPro" id="IPR013954">
    <property type="entry name" value="PNK3P"/>
</dbReference>
<organism evidence="3 4">
    <name type="scientific">Micractinium conductrix</name>
    <dbReference type="NCBI Taxonomy" id="554055"/>
    <lineage>
        <taxon>Eukaryota</taxon>
        <taxon>Viridiplantae</taxon>
        <taxon>Chlorophyta</taxon>
        <taxon>core chlorophytes</taxon>
        <taxon>Trebouxiophyceae</taxon>
        <taxon>Chlorellales</taxon>
        <taxon>Chlorellaceae</taxon>
        <taxon>Chlorella clade</taxon>
        <taxon>Micractinium</taxon>
    </lineage>
</organism>
<sequence>MAPRKKRAASDDFDSVSDFEPEASPDVSEAGSDPGSSDYDEAPKRGAPKRKAPAKKANAANASDGAAGGSGKKKPAAQKPVKITAVTTLPDGWTLHPPSLLYKLDEAAQGGTKIACFDLDGTLIAVRSGSQFPRDADDWKFFNKEVPTKLRQLAAEGYQIWVCSNQNGVKGALAGKMSEKVRRRFDNMMAALNSGDQHAPVHIQPIMATQQDVYRKPERNMWDFLVEHANKGVQPDLSQCFYCGDMAGREADHSQSKSDLQFAQAVGIDFFTPEDKFGEADLTAGADPSVLSTGPNAGMAQAFRQLAALNEGFKRNAFNNVATVIDAFEDKIKSAKDLQAIKGVGKSSLAKITEFLETGTLAALTEAGVTGGDGGGGAPVDKAGELPTQSPQPQLPSQSPSMSYVLAAAGFVGLAEVLHKAATQSQARKA</sequence>
<dbReference type="EMBL" id="LHPF02000037">
    <property type="protein sequence ID" value="PSC68443.1"/>
    <property type="molecule type" value="Genomic_DNA"/>
</dbReference>
<dbReference type="PANTHER" id="PTHR12083:SF9">
    <property type="entry name" value="BIFUNCTIONAL POLYNUCLEOTIDE PHOSPHATASE_KINASE"/>
    <property type="match status" value="1"/>
</dbReference>
<dbReference type="STRING" id="554055.A0A2P6V2X7"/>
<dbReference type="Pfam" id="PF08645">
    <property type="entry name" value="PNK3P"/>
    <property type="match status" value="1"/>
</dbReference>
<feature type="compositionally biased region" description="Low complexity" evidence="1">
    <location>
        <begin position="55"/>
        <end position="65"/>
    </location>
</feature>
<dbReference type="Pfam" id="PF14716">
    <property type="entry name" value="HHH_8"/>
    <property type="match status" value="1"/>
</dbReference>
<keyword evidence="3" id="KW-0418">Kinase</keyword>
<dbReference type="InterPro" id="IPR036412">
    <property type="entry name" value="HAD-like_sf"/>
</dbReference>
<dbReference type="NCBIfam" id="TIGR01664">
    <property type="entry name" value="DNA-3'-Pase"/>
    <property type="match status" value="1"/>
</dbReference>
<dbReference type="InterPro" id="IPR010996">
    <property type="entry name" value="HHH_MUS81"/>
</dbReference>
<dbReference type="SUPFAM" id="SSF56784">
    <property type="entry name" value="HAD-like"/>
    <property type="match status" value="1"/>
</dbReference>
<dbReference type="InterPro" id="IPR027421">
    <property type="entry name" value="DNA_pol_lamdba_lyase_dom_sf"/>
</dbReference>
<feature type="compositionally biased region" description="Low complexity" evidence="1">
    <location>
        <begin position="389"/>
        <end position="400"/>
    </location>
</feature>
<gene>
    <name evidence="3" type="ORF">C2E20_7966</name>
</gene>
<keyword evidence="3" id="KW-0808">Transferase</keyword>
<reference evidence="3 4" key="1">
    <citation type="journal article" date="2018" name="Plant J.">
        <title>Genome sequences of Chlorella sorokiniana UTEX 1602 and Micractinium conductrix SAG 241.80: implications to maltose excretion by a green alga.</title>
        <authorList>
            <person name="Arriola M.B."/>
            <person name="Velmurugan N."/>
            <person name="Zhang Y."/>
            <person name="Plunkett M.H."/>
            <person name="Hondzo H."/>
            <person name="Barney B.M."/>
        </authorList>
    </citation>
    <scope>NUCLEOTIDE SEQUENCE [LARGE SCALE GENOMIC DNA]</scope>
    <source>
        <strain evidence="3 4">SAG 241.80</strain>
    </source>
</reference>
<evidence type="ECO:0000256" key="1">
    <source>
        <dbReference type="SAM" id="MobiDB-lite"/>
    </source>
</evidence>
<dbReference type="NCBIfam" id="TIGR01662">
    <property type="entry name" value="HAD-SF-IIIA"/>
    <property type="match status" value="1"/>
</dbReference>
<accession>A0A2P6V2X7</accession>
<evidence type="ECO:0000259" key="2">
    <source>
        <dbReference type="Pfam" id="PF14716"/>
    </source>
</evidence>
<dbReference type="AlphaFoldDB" id="A0A2P6V2X7"/>
<name>A0A2P6V2X7_9CHLO</name>
<keyword evidence="4" id="KW-1185">Reference proteome</keyword>
<feature type="region of interest" description="Disordered" evidence="1">
    <location>
        <begin position="1"/>
        <end position="81"/>
    </location>
</feature>
<dbReference type="GO" id="GO:0046404">
    <property type="term" value="F:ATP-dependent polydeoxyribonucleotide 5'-hydroxyl-kinase activity"/>
    <property type="evidence" value="ECO:0007669"/>
    <property type="project" value="TreeGrafter"/>
</dbReference>
<dbReference type="Gene3D" id="1.10.150.110">
    <property type="entry name" value="DNA polymerase beta, N-terminal domain-like"/>
    <property type="match status" value="1"/>
</dbReference>
<dbReference type="OrthoDB" id="19045at2759"/>
<dbReference type="GO" id="GO:0006281">
    <property type="term" value="P:DNA repair"/>
    <property type="evidence" value="ECO:0007669"/>
    <property type="project" value="TreeGrafter"/>
</dbReference>
<dbReference type="GO" id="GO:0003690">
    <property type="term" value="F:double-stranded DNA binding"/>
    <property type="evidence" value="ECO:0007669"/>
    <property type="project" value="TreeGrafter"/>
</dbReference>
<dbReference type="InterPro" id="IPR006551">
    <property type="entry name" value="Polynucleotide_phosphatase"/>
</dbReference>
<evidence type="ECO:0000313" key="4">
    <source>
        <dbReference type="Proteomes" id="UP000239649"/>
    </source>
</evidence>
<comment type="caution">
    <text evidence="3">The sequence shown here is derived from an EMBL/GenBank/DDBJ whole genome shotgun (WGS) entry which is preliminary data.</text>
</comment>
<evidence type="ECO:0000313" key="3">
    <source>
        <dbReference type="EMBL" id="PSC68443.1"/>
    </source>
</evidence>
<dbReference type="GO" id="GO:0046403">
    <property type="term" value="F:polynucleotide 3'-phosphatase activity"/>
    <property type="evidence" value="ECO:0007669"/>
    <property type="project" value="TreeGrafter"/>
</dbReference>